<evidence type="ECO:0000256" key="1">
    <source>
        <dbReference type="ARBA" id="ARBA00004196"/>
    </source>
</evidence>
<gene>
    <name evidence="5" type="ORF">D4765_09375</name>
</gene>
<dbReference type="GO" id="GO:0030313">
    <property type="term" value="C:cell envelope"/>
    <property type="evidence" value="ECO:0007669"/>
    <property type="project" value="UniProtKB-SubCell"/>
</dbReference>
<organism evidence="5 6">
    <name type="scientific">Subtercola vilae</name>
    <dbReference type="NCBI Taxonomy" id="2056433"/>
    <lineage>
        <taxon>Bacteria</taxon>
        <taxon>Bacillati</taxon>
        <taxon>Actinomycetota</taxon>
        <taxon>Actinomycetes</taxon>
        <taxon>Micrococcales</taxon>
        <taxon>Microbacteriaceae</taxon>
        <taxon>Subtercola</taxon>
    </lineage>
</organism>
<sequence length="322" mass="33762">MYRVNGDGAVFCRASVSNRPRGTCFVKSTPGALALAVVIIALALTGCARSTTGTTGAQAQTVQSEGFVALQLRESNNDFALYARQQAEQLQTATDEFAAAYSSGNDELARSLYAPSRMFYNRLLAVSDSFSDLTARLDLRASDLAPGATLTGWHAVEQDLYPPAGTVPLSAAARSSLARQLSDDTYALNQRIMALRPSVDQQTTGAATLMLTLGLNAASGTQDAASHTDLNDLQGYLDGVRVVFEGIRDVLVTQDAALATTLDHEFDGVQGSLNAERSGVLMKTFDAVAPADRASLQSKVAALASSLAQITPTMGAVTGASQ</sequence>
<dbReference type="InterPro" id="IPR038352">
    <property type="entry name" value="Imelysin_sf"/>
</dbReference>
<keyword evidence="3" id="KW-0732">Signal</keyword>
<evidence type="ECO:0000313" key="5">
    <source>
        <dbReference type="EMBL" id="TIH36934.1"/>
    </source>
</evidence>
<dbReference type="CDD" id="cd14656">
    <property type="entry name" value="Imelysin-like_EfeO"/>
    <property type="match status" value="1"/>
</dbReference>
<dbReference type="InterPro" id="IPR050894">
    <property type="entry name" value="EfeM/EfeO_iron_uptake"/>
</dbReference>
<evidence type="ECO:0000256" key="3">
    <source>
        <dbReference type="ARBA" id="ARBA00022729"/>
    </source>
</evidence>
<comment type="caution">
    <text evidence="5">The sequence shown here is derived from an EMBL/GenBank/DDBJ whole genome shotgun (WGS) entry which is preliminary data.</text>
</comment>
<dbReference type="EMBL" id="QYRT01000014">
    <property type="protein sequence ID" value="TIH36934.1"/>
    <property type="molecule type" value="Genomic_DNA"/>
</dbReference>
<dbReference type="PANTHER" id="PTHR39192:SF1">
    <property type="entry name" value="IRON UPTAKE SYSTEM COMPONENT EFEO"/>
    <property type="match status" value="1"/>
</dbReference>
<keyword evidence="5" id="KW-0449">Lipoprotein</keyword>
<evidence type="ECO:0000256" key="2">
    <source>
        <dbReference type="ARBA" id="ARBA00005989"/>
    </source>
</evidence>
<dbReference type="InterPro" id="IPR018976">
    <property type="entry name" value="Imelysin-like"/>
</dbReference>
<keyword evidence="6" id="KW-1185">Reference proteome</keyword>
<dbReference type="Proteomes" id="UP000306192">
    <property type="component" value="Unassembled WGS sequence"/>
</dbReference>
<protein>
    <submittedName>
        <fullName evidence="5">EfeM/EfeO family lipoprotein</fullName>
    </submittedName>
</protein>
<dbReference type="InterPro" id="IPR034981">
    <property type="entry name" value="Imelysin-like_EfeO/Algp7"/>
</dbReference>
<dbReference type="AlphaFoldDB" id="A0A4V4RF92"/>
<feature type="domain" description="Imelysin-like" evidence="4">
    <location>
        <begin position="83"/>
        <end position="309"/>
    </location>
</feature>
<name>A0A4V4RF92_9MICO</name>
<evidence type="ECO:0000259" key="4">
    <source>
        <dbReference type="Pfam" id="PF09375"/>
    </source>
</evidence>
<reference evidence="5 6" key="1">
    <citation type="journal article" date="2019" name="Microorganisms">
        <title>Systematic Affiliation and Genome Analysis of Subtercola vilae DB165(T) with Particular Emphasis on Cold Adaptation of an Isolate from a High-Altitude Cold Volcano Lake.</title>
        <authorList>
            <person name="Villalobos A.S."/>
            <person name="Wiese J."/>
            <person name="Imhoff J.F."/>
            <person name="Dorador C."/>
            <person name="Keller A."/>
            <person name="Hentschel U."/>
        </authorList>
    </citation>
    <scope>NUCLEOTIDE SEQUENCE [LARGE SCALE GENOMIC DNA]</scope>
    <source>
        <strain evidence="5 6">DB165</strain>
    </source>
</reference>
<dbReference type="PANTHER" id="PTHR39192">
    <property type="entry name" value="IRON UPTAKE SYSTEM COMPONENT EFEO"/>
    <property type="match status" value="1"/>
</dbReference>
<dbReference type="Gene3D" id="1.20.1420.20">
    <property type="entry name" value="M75 peptidase, HXXE motif"/>
    <property type="match status" value="1"/>
</dbReference>
<proteinExistence type="inferred from homology"/>
<accession>A0A4V4RF92</accession>
<comment type="subcellular location">
    <subcellularLocation>
        <location evidence="1">Cell envelope</location>
    </subcellularLocation>
</comment>
<comment type="similarity">
    <text evidence="2">Belongs to the EfeM/EfeO family.</text>
</comment>
<dbReference type="Pfam" id="PF09375">
    <property type="entry name" value="Peptidase_M75"/>
    <property type="match status" value="1"/>
</dbReference>
<evidence type="ECO:0000313" key="6">
    <source>
        <dbReference type="Proteomes" id="UP000306192"/>
    </source>
</evidence>